<evidence type="ECO:0000256" key="4">
    <source>
        <dbReference type="ARBA" id="ARBA00022679"/>
    </source>
</evidence>
<keyword evidence="9" id="KW-1185">Reference proteome</keyword>
<dbReference type="CDD" id="cd07984">
    <property type="entry name" value="LPLAT_LABLAT-like"/>
    <property type="match status" value="1"/>
</dbReference>
<dbReference type="Pfam" id="PF03279">
    <property type="entry name" value="Lip_A_acyltrans"/>
    <property type="match status" value="1"/>
</dbReference>
<evidence type="ECO:0000313" key="8">
    <source>
        <dbReference type="EMBL" id="TCJ89311.1"/>
    </source>
</evidence>
<dbReference type="AlphaFoldDB" id="A0A4R1FEK3"/>
<evidence type="ECO:0000256" key="2">
    <source>
        <dbReference type="ARBA" id="ARBA00022475"/>
    </source>
</evidence>
<dbReference type="GO" id="GO:0005886">
    <property type="term" value="C:plasma membrane"/>
    <property type="evidence" value="ECO:0007669"/>
    <property type="project" value="UniProtKB-SubCell"/>
</dbReference>
<evidence type="ECO:0000256" key="1">
    <source>
        <dbReference type="ARBA" id="ARBA00004533"/>
    </source>
</evidence>
<keyword evidence="3" id="KW-0997">Cell inner membrane</keyword>
<dbReference type="Proteomes" id="UP000294887">
    <property type="component" value="Unassembled WGS sequence"/>
</dbReference>
<accession>A0A4R1FEK3</accession>
<evidence type="ECO:0000256" key="7">
    <source>
        <dbReference type="SAM" id="Phobius"/>
    </source>
</evidence>
<reference evidence="8 9" key="1">
    <citation type="submission" date="2019-03" db="EMBL/GenBank/DDBJ databases">
        <title>Genomic Encyclopedia of Type Strains, Phase IV (KMG-IV): sequencing the most valuable type-strain genomes for metagenomic binning, comparative biology and taxonomic classification.</title>
        <authorList>
            <person name="Goeker M."/>
        </authorList>
    </citation>
    <scope>NUCLEOTIDE SEQUENCE [LARGE SCALE GENOMIC DNA]</scope>
    <source>
        <strain evidence="8 9">DSM 24830</strain>
    </source>
</reference>
<sequence>MSQQCGIKFTASLMHPKYWLTWVGLGIFYLISYMPASVRHMVGRRIGSFMYRSPRRRNTVISNLEIAFPELSSEALEDLAQKNMEWYGCGLIDYSLIIFTSRKRLSKFIEIEGKEHIEQAVQNQQNVIILLAHSVMLEFAPTAIGAEYDIFGSYKTSKNPVMDWIIAKSRCRHASLVVSRDEGLRKLVKSMSPGRLMVFLPDEDLGLDNSVFVPFFSRQKSTLTTTARLAKMGKAVALTTFAYYDKDKRKYIAKISKPLENYPSKDAAADAQNMNQALEAIIRQHPEQYMWSMKWYKTRPEGEAKVY</sequence>
<keyword evidence="7" id="KW-0812">Transmembrane</keyword>
<keyword evidence="7" id="KW-1133">Transmembrane helix</keyword>
<keyword evidence="6" id="KW-0012">Acyltransferase</keyword>
<evidence type="ECO:0000256" key="3">
    <source>
        <dbReference type="ARBA" id="ARBA00022519"/>
    </source>
</evidence>
<dbReference type="PANTHER" id="PTHR30606">
    <property type="entry name" value="LIPID A BIOSYNTHESIS LAUROYL ACYLTRANSFERASE"/>
    <property type="match status" value="1"/>
</dbReference>
<gene>
    <name evidence="8" type="ORF">EV695_1174</name>
</gene>
<evidence type="ECO:0000256" key="5">
    <source>
        <dbReference type="ARBA" id="ARBA00023136"/>
    </source>
</evidence>
<dbReference type="EMBL" id="SMFQ01000002">
    <property type="protein sequence ID" value="TCJ89311.1"/>
    <property type="molecule type" value="Genomic_DNA"/>
</dbReference>
<protein>
    <submittedName>
        <fullName evidence="8">KDO2-lipid IV(A) lauroyltransferase/lauroyl-KDO2-lipid IV(A) myristoyltransferase</fullName>
    </submittedName>
</protein>
<dbReference type="InterPro" id="IPR004960">
    <property type="entry name" value="LipA_acyltrans"/>
</dbReference>
<comment type="caution">
    <text evidence="8">The sequence shown here is derived from an EMBL/GenBank/DDBJ whole genome shotgun (WGS) entry which is preliminary data.</text>
</comment>
<dbReference type="OrthoDB" id="9803456at2"/>
<dbReference type="GO" id="GO:0009247">
    <property type="term" value="P:glycolipid biosynthetic process"/>
    <property type="evidence" value="ECO:0007669"/>
    <property type="project" value="UniProtKB-ARBA"/>
</dbReference>
<evidence type="ECO:0000256" key="6">
    <source>
        <dbReference type="ARBA" id="ARBA00023315"/>
    </source>
</evidence>
<dbReference type="RefSeq" id="WP_131904946.1">
    <property type="nucleotide sequence ID" value="NZ_BAAAFU010000008.1"/>
</dbReference>
<name>A0A4R1FEK3_9GAMM</name>
<proteinExistence type="predicted"/>
<feature type="transmembrane region" description="Helical" evidence="7">
    <location>
        <begin position="18"/>
        <end position="36"/>
    </location>
</feature>
<keyword evidence="5 7" id="KW-0472">Membrane</keyword>
<keyword evidence="2" id="KW-1003">Cell membrane</keyword>
<dbReference type="PIRSF" id="PIRSF026649">
    <property type="entry name" value="MsbB"/>
    <property type="match status" value="1"/>
</dbReference>
<dbReference type="GO" id="GO:0016746">
    <property type="term" value="F:acyltransferase activity"/>
    <property type="evidence" value="ECO:0007669"/>
    <property type="project" value="UniProtKB-KW"/>
</dbReference>
<organism evidence="8 9">
    <name type="scientific">Cocleimonas flava</name>
    <dbReference type="NCBI Taxonomy" id="634765"/>
    <lineage>
        <taxon>Bacteria</taxon>
        <taxon>Pseudomonadati</taxon>
        <taxon>Pseudomonadota</taxon>
        <taxon>Gammaproteobacteria</taxon>
        <taxon>Thiotrichales</taxon>
        <taxon>Thiotrichaceae</taxon>
        <taxon>Cocleimonas</taxon>
    </lineage>
</organism>
<dbReference type="PANTHER" id="PTHR30606:SF9">
    <property type="entry name" value="LIPID A BIOSYNTHESIS LAUROYLTRANSFERASE"/>
    <property type="match status" value="1"/>
</dbReference>
<comment type="subcellular location">
    <subcellularLocation>
        <location evidence="1">Cell inner membrane</location>
    </subcellularLocation>
</comment>
<keyword evidence="4 8" id="KW-0808">Transferase</keyword>
<evidence type="ECO:0000313" key="9">
    <source>
        <dbReference type="Proteomes" id="UP000294887"/>
    </source>
</evidence>